<dbReference type="CDD" id="cd01380">
    <property type="entry name" value="MYSc_Myo5"/>
    <property type="match status" value="1"/>
</dbReference>
<organism evidence="14 15">
    <name type="scientific">Hirundo rustica rustica</name>
    <dbReference type="NCBI Taxonomy" id="333673"/>
    <lineage>
        <taxon>Eukaryota</taxon>
        <taxon>Metazoa</taxon>
        <taxon>Chordata</taxon>
        <taxon>Craniata</taxon>
        <taxon>Vertebrata</taxon>
        <taxon>Euteleostomi</taxon>
        <taxon>Archelosauria</taxon>
        <taxon>Archosauria</taxon>
        <taxon>Dinosauria</taxon>
        <taxon>Saurischia</taxon>
        <taxon>Theropoda</taxon>
        <taxon>Coelurosauria</taxon>
        <taxon>Aves</taxon>
        <taxon>Neognathae</taxon>
        <taxon>Neoaves</taxon>
        <taxon>Telluraves</taxon>
        <taxon>Australaves</taxon>
        <taxon>Passeriformes</taxon>
        <taxon>Sylvioidea</taxon>
        <taxon>Hirundinidae</taxon>
        <taxon>Hirundo</taxon>
    </lineage>
</organism>
<evidence type="ECO:0000256" key="3">
    <source>
        <dbReference type="ARBA" id="ARBA00022741"/>
    </source>
</evidence>
<dbReference type="GO" id="GO:0005516">
    <property type="term" value="F:calmodulin binding"/>
    <property type="evidence" value="ECO:0007669"/>
    <property type="project" value="UniProtKB-KW"/>
</dbReference>
<dbReference type="FunFam" id="3.30.70.1590:FF:000005">
    <property type="entry name" value="unconventional myosin-Vc"/>
    <property type="match status" value="1"/>
</dbReference>
<dbReference type="Gene3D" id="1.20.58.530">
    <property type="match status" value="1"/>
</dbReference>
<evidence type="ECO:0000259" key="13">
    <source>
        <dbReference type="PROSITE" id="PS51456"/>
    </source>
</evidence>
<evidence type="ECO:0000256" key="11">
    <source>
        <dbReference type="SAM" id="Coils"/>
    </source>
</evidence>
<comment type="caution">
    <text evidence="14">The sequence shown here is derived from an EMBL/GenBank/DDBJ whole genome shotgun (WGS) entry which is preliminary data.</text>
</comment>
<dbReference type="FunFam" id="3.40.850.10:FF:000089">
    <property type="entry name" value="Myosin VC"/>
    <property type="match status" value="1"/>
</dbReference>
<feature type="region of interest" description="Actin-binding" evidence="10">
    <location>
        <begin position="587"/>
        <end position="609"/>
    </location>
</feature>
<dbReference type="OrthoDB" id="6108017at2759"/>
<dbReference type="GO" id="GO:0016020">
    <property type="term" value="C:membrane"/>
    <property type="evidence" value="ECO:0007669"/>
    <property type="project" value="TreeGrafter"/>
</dbReference>
<feature type="coiled-coil region" evidence="11">
    <location>
        <begin position="1267"/>
        <end position="1294"/>
    </location>
</feature>
<evidence type="ECO:0000256" key="6">
    <source>
        <dbReference type="ARBA" id="ARBA00023054"/>
    </source>
</evidence>
<dbReference type="Pfam" id="PF00612">
    <property type="entry name" value="IQ"/>
    <property type="match status" value="4"/>
</dbReference>
<dbReference type="PROSITE" id="PS51456">
    <property type="entry name" value="MYOSIN_MOTOR"/>
    <property type="match status" value="1"/>
</dbReference>
<dbReference type="GO" id="GO:0005737">
    <property type="term" value="C:cytoplasm"/>
    <property type="evidence" value="ECO:0007669"/>
    <property type="project" value="TreeGrafter"/>
</dbReference>
<keyword evidence="15" id="KW-1185">Reference proteome</keyword>
<dbReference type="PANTHER" id="PTHR13140:SF313">
    <property type="entry name" value="UNCONVENTIONAL MYOSIN-VC"/>
    <property type="match status" value="1"/>
</dbReference>
<dbReference type="InterPro" id="IPR036103">
    <property type="entry name" value="MYSc_Myo5"/>
</dbReference>
<keyword evidence="8 10" id="KW-0505">Motor protein</keyword>
<keyword evidence="6 11" id="KW-0175">Coiled coil</keyword>
<dbReference type="Gene3D" id="3.40.850.10">
    <property type="entry name" value="Kinesin motor domain"/>
    <property type="match status" value="1"/>
</dbReference>
<comment type="similarity">
    <text evidence="1 10">Belongs to the TRAFAC class myosin-kinesin ATPase superfamily. Myosin family.</text>
</comment>
<evidence type="ECO:0000313" key="14">
    <source>
        <dbReference type="EMBL" id="RMB94401.1"/>
    </source>
</evidence>
<dbReference type="GO" id="GO:0000146">
    <property type="term" value="F:microfilament motor activity"/>
    <property type="evidence" value="ECO:0007669"/>
    <property type="project" value="TreeGrafter"/>
</dbReference>
<dbReference type="FunFam" id="1.20.5.190:FF:000001">
    <property type="entry name" value="unconventional myosin-Va"/>
    <property type="match status" value="1"/>
</dbReference>
<sequence>MALAELYTQYNRVWIPDNEEVWQSAEITKNYKAGDRFLHVQLEDGTELSYPVDPAALPPLRNPDILVGENDLTALSYLHEPAVLHNLKIRFVESKLIYTYSGIILVAINPYKQLPIYGDAIIHAYSGQNMGDMDPHIFAVAEEAYKQMARNNKNQSIIVSGESGAGKTVSARYTMRYFATVSKSSSNAHVEDKVLASNPITEAVGNAKTTRNDNSSRFGKYTEISFDRSYQIIGANMRTYLLEKSRVVFQSENERNYHIFYQLCASAMQPEYEHLKLGSAEEFNYTRMGGSTVIEGVDDRANMVETQKTFALLGLKGDFQMDVFKMLAAILHLGNVEIAAVGDERSSISMEDKHLSIFCELLDLNCDKMARWLCHRKIVTTSETVLKPMTRAQAVNARDALAKKIYSHLFDFIVERINQALQFPGKKHTFIGVLDIYGFETFDVNSFEQFCINYANEKLQQQFNLHVFKLEQEEYMKEDIPWTLIDFYDNQPVIDLIEAKMGILELLDEECLLPHGKDENWLQKLYNNFVNKNALFEKPRMSNTSFIIQHFADKVEYKCEGFLEKNRDTVHEVLIEILKESKFRNSLSLLMVTLNATTPHYVRCIKPNDEKLPFEFDSKRVAQQLRACGVLETIRISAQSYPSRWTYIEFFSRYSILMTQQELAINDKKQICKIVLQRLIQDHNQYQFGRTKIFFRAGQVAYLEKLRSDKLRHACILIQKCVRGWLQRKRFLSVRRAAVTVQQYFRGQRTVRQAITARNLKQTWAAIIIQKYCRGYLVRRLCQLIHVAAVTIQAYTRGFLARKKYRKMLEEQKAVILQKYARAWLARRRFQNIRRFVLNIQLSYRVQQLQKKIEEQSRENHGLLERLTSLASAHMNDVDTIQKLESELEKLTAQKRTYEEKGKKYKEDSEQKILKLENQNKELQEQKETLEIKLQEKTEEMKEKMDDLTQQLFNDVQKEENQRMMLEKNFQNQKQDYEKEIELLKGEIKILKEEKTQLQQQIQQEITIQDSLKMEVGQLTKQAQKIPELQKEIELLQTQKLDVEKQAHSQKRELREKMSEVTKQLLESYDFEDVRSRLSTEDLEHLNEDGELWFAYEGLKKATRVLESHFQSQKEIYEKEIEGLNFKVEHLSQDINHLQKLFREENDINDGIRLEVSRLTSENLVIPDLKQQVAELENQKLDLENRLQEQTMKLKEMSNRLHYELERDRTQRRYTEAQNEVDIKEKESLKDTIQEIEGLSNGVMQDEVPDEVQSKIEQMTSRLAVENMDLEEKLDMKDRIIKKLEDQIKTLTKTIEKDLKPRGVVVNMIPGLPAHILFMCVRYADYLNDADMLKSFMNATIDGIKQVVKEFMKYNTPRQNKNCLKHFDLSEYRQILSDLAIRIYHQFIIVMENNIQHMIVPGMLEYESLQGISGLKPTGFRKRSSSIDDTDTYTMTSILQQLSYFYSTMCQNGLDSELLKQAVKQLFFLIGAVTLNSLFLRKDMCSCRKGMQIRCNISYLEEWLKDKNLQSSNAKETLEPLSQAAWLLQVKKITDDDAKEICEHCSSLSTVQIVKILNSYTPIDDFEKRVTPSFVRKVQAMLNNREDVPQLMLDTKHLFQVTFPFTPSPHALELIQVPSSFKLGFLTRV</sequence>
<dbReference type="EMBL" id="QRBI01000197">
    <property type="protein sequence ID" value="RMB94401.1"/>
    <property type="molecule type" value="Genomic_DNA"/>
</dbReference>
<evidence type="ECO:0000256" key="9">
    <source>
        <dbReference type="ARBA" id="ARBA00023203"/>
    </source>
</evidence>
<evidence type="ECO:0000256" key="2">
    <source>
        <dbReference type="ARBA" id="ARBA00022737"/>
    </source>
</evidence>
<evidence type="ECO:0000256" key="5">
    <source>
        <dbReference type="ARBA" id="ARBA00022860"/>
    </source>
</evidence>
<evidence type="ECO:0000256" key="10">
    <source>
        <dbReference type="PROSITE-ProRule" id="PRU00782"/>
    </source>
</evidence>
<dbReference type="GO" id="GO:0007015">
    <property type="term" value="P:actin filament organization"/>
    <property type="evidence" value="ECO:0007669"/>
    <property type="project" value="TreeGrafter"/>
</dbReference>
<dbReference type="STRING" id="333673.A0A3M0IYT9"/>
<dbReference type="InterPro" id="IPR001609">
    <property type="entry name" value="Myosin_head_motor_dom-like"/>
</dbReference>
<accession>A0A3M0IYT9</accession>
<evidence type="ECO:0008006" key="16">
    <source>
        <dbReference type="Google" id="ProtNLM"/>
    </source>
</evidence>
<dbReference type="PROSITE" id="PS50096">
    <property type="entry name" value="IQ"/>
    <property type="match status" value="5"/>
</dbReference>
<dbReference type="SMART" id="SM00242">
    <property type="entry name" value="MYSc"/>
    <property type="match status" value="1"/>
</dbReference>
<dbReference type="CDD" id="cd23767">
    <property type="entry name" value="IQCD"/>
    <property type="match status" value="1"/>
</dbReference>
<feature type="coiled-coil region" evidence="11">
    <location>
        <begin position="1159"/>
        <end position="1227"/>
    </location>
</feature>
<dbReference type="InterPro" id="IPR002710">
    <property type="entry name" value="Dilute_dom"/>
</dbReference>
<keyword evidence="2" id="KW-0677">Repeat</keyword>
<gene>
    <name evidence="14" type="ORF">DUI87_29211</name>
</gene>
<evidence type="ECO:0000256" key="1">
    <source>
        <dbReference type="ARBA" id="ARBA00008314"/>
    </source>
</evidence>
<evidence type="ECO:0000256" key="8">
    <source>
        <dbReference type="ARBA" id="ARBA00023175"/>
    </source>
</evidence>
<dbReference type="Gene3D" id="1.20.5.190">
    <property type="match status" value="2"/>
</dbReference>
<dbReference type="PANTHER" id="PTHR13140">
    <property type="entry name" value="MYOSIN"/>
    <property type="match status" value="1"/>
</dbReference>
<dbReference type="InterPro" id="IPR000048">
    <property type="entry name" value="IQ_motif_EF-hand-BS"/>
</dbReference>
<dbReference type="SUPFAM" id="SSF52540">
    <property type="entry name" value="P-loop containing nucleoside triphosphate hydrolases"/>
    <property type="match status" value="2"/>
</dbReference>
<dbReference type="InterPro" id="IPR027417">
    <property type="entry name" value="P-loop_NTPase"/>
</dbReference>
<dbReference type="Pfam" id="PF01843">
    <property type="entry name" value="DIL"/>
    <property type="match status" value="1"/>
</dbReference>
<dbReference type="SMART" id="SM00015">
    <property type="entry name" value="IQ"/>
    <property type="match status" value="5"/>
</dbReference>
<dbReference type="Gene3D" id="6.10.220.10">
    <property type="match status" value="1"/>
</dbReference>
<dbReference type="InterPro" id="IPR036961">
    <property type="entry name" value="Kinesin_motor_dom_sf"/>
</dbReference>
<keyword evidence="4 10" id="KW-0067">ATP-binding</keyword>
<dbReference type="GO" id="GO:0005524">
    <property type="term" value="F:ATP binding"/>
    <property type="evidence" value="ECO:0007669"/>
    <property type="project" value="UniProtKB-UniRule"/>
</dbReference>
<dbReference type="Gene3D" id="3.30.70.1590">
    <property type="match status" value="1"/>
</dbReference>
<keyword evidence="3 10" id="KW-0547">Nucleotide-binding</keyword>
<proteinExistence type="inferred from homology"/>
<dbReference type="Pfam" id="PF00063">
    <property type="entry name" value="Myosin_head"/>
    <property type="match status" value="1"/>
</dbReference>
<feature type="binding site" evidence="10">
    <location>
        <begin position="161"/>
        <end position="168"/>
    </location>
    <ligand>
        <name>ATP</name>
        <dbReference type="ChEBI" id="CHEBI:30616"/>
    </ligand>
</feature>
<dbReference type="GO" id="GO:0016459">
    <property type="term" value="C:myosin complex"/>
    <property type="evidence" value="ECO:0007669"/>
    <property type="project" value="UniProtKB-KW"/>
</dbReference>
<dbReference type="PRINTS" id="PR00193">
    <property type="entry name" value="MYOSINHEAVY"/>
</dbReference>
<dbReference type="FunFam" id="1.10.10.820:FF:000001">
    <property type="entry name" value="Myosin heavy chain"/>
    <property type="match status" value="1"/>
</dbReference>
<dbReference type="FunFam" id="1.20.58.530:FF:000002">
    <property type="entry name" value="Class V myosin"/>
    <property type="match status" value="1"/>
</dbReference>
<evidence type="ECO:0000256" key="7">
    <source>
        <dbReference type="ARBA" id="ARBA00023123"/>
    </source>
</evidence>
<keyword evidence="5" id="KW-0112">Calmodulin-binding</keyword>
<feature type="coiled-coil region" evidence="11">
    <location>
        <begin position="839"/>
        <end position="1064"/>
    </location>
</feature>
<dbReference type="Gene3D" id="1.20.120.720">
    <property type="entry name" value="Myosin VI head, motor domain, U50 subdomain"/>
    <property type="match status" value="1"/>
</dbReference>
<evidence type="ECO:0000313" key="15">
    <source>
        <dbReference type="Proteomes" id="UP000269221"/>
    </source>
</evidence>
<keyword evidence="9 10" id="KW-0009">Actin-binding</keyword>
<name>A0A3M0IYT9_HIRRU</name>
<evidence type="ECO:0000259" key="12">
    <source>
        <dbReference type="PROSITE" id="PS51126"/>
    </source>
</evidence>
<reference evidence="14 15" key="1">
    <citation type="submission" date="2018-07" db="EMBL/GenBank/DDBJ databases">
        <title>A high quality draft genome assembly of the barn swallow (H. rustica rustica).</title>
        <authorList>
            <person name="Formenti G."/>
            <person name="Chiara M."/>
            <person name="Poveda L."/>
            <person name="Francoijs K.-J."/>
            <person name="Bonisoli-Alquati A."/>
            <person name="Canova L."/>
            <person name="Gianfranceschi L."/>
            <person name="Horner D.S."/>
            <person name="Saino N."/>
        </authorList>
    </citation>
    <scope>NUCLEOTIDE SEQUENCE [LARGE SCALE GENOMIC DNA]</scope>
    <source>
        <strain evidence="14">Chelidonia</strain>
        <tissue evidence="14">Blood</tissue>
    </source>
</reference>
<dbReference type="Gene3D" id="1.10.10.820">
    <property type="match status" value="1"/>
</dbReference>
<dbReference type="Proteomes" id="UP000269221">
    <property type="component" value="Unassembled WGS sequence"/>
</dbReference>
<dbReference type="SMART" id="SM01132">
    <property type="entry name" value="DIL"/>
    <property type="match status" value="1"/>
</dbReference>
<keyword evidence="7 10" id="KW-0518">Myosin</keyword>
<dbReference type="GO" id="GO:0051015">
    <property type="term" value="F:actin filament binding"/>
    <property type="evidence" value="ECO:0007669"/>
    <property type="project" value="TreeGrafter"/>
</dbReference>
<feature type="domain" description="Dilute" evidence="12">
    <location>
        <begin position="1338"/>
        <end position="1584"/>
    </location>
</feature>
<feature type="domain" description="Myosin motor" evidence="13">
    <location>
        <begin position="67"/>
        <end position="708"/>
    </location>
</feature>
<evidence type="ECO:0000256" key="4">
    <source>
        <dbReference type="ARBA" id="ARBA00022840"/>
    </source>
</evidence>
<protein>
    <recommendedName>
        <fullName evidence="16">Myosin motor domain-containing protein</fullName>
    </recommendedName>
</protein>
<dbReference type="PROSITE" id="PS51126">
    <property type="entry name" value="DILUTE"/>
    <property type="match status" value="1"/>
</dbReference>